<proteinExistence type="predicted"/>
<dbReference type="Gene3D" id="3.40.50.300">
    <property type="entry name" value="P-loop containing nucleotide triphosphate hydrolases"/>
    <property type="match status" value="1"/>
</dbReference>
<comment type="caution">
    <text evidence="5">The sequence shown here is derived from an EMBL/GenBank/DDBJ whole genome shotgun (WGS) entry which is preliminary data.</text>
</comment>
<dbReference type="GO" id="GO:0008094">
    <property type="term" value="F:ATP-dependent activity, acting on DNA"/>
    <property type="evidence" value="ECO:0007669"/>
    <property type="project" value="TreeGrafter"/>
</dbReference>
<gene>
    <name evidence="5" type="ORF">KP78_01750</name>
</gene>
<feature type="coiled-coil region" evidence="4">
    <location>
        <begin position="30"/>
        <end position="57"/>
    </location>
</feature>
<evidence type="ECO:0000256" key="1">
    <source>
        <dbReference type="ARBA" id="ARBA00022741"/>
    </source>
</evidence>
<accession>A0A0C2RNF6</accession>
<dbReference type="EMBL" id="JXRP01000006">
    <property type="protein sequence ID" value="KIL51805.1"/>
    <property type="molecule type" value="Genomic_DNA"/>
</dbReference>
<dbReference type="SUPFAM" id="SSF52540">
    <property type="entry name" value="P-loop containing nucleoside triphosphate hydrolases"/>
    <property type="match status" value="1"/>
</dbReference>
<name>A0A0C2RNF6_9BACL</name>
<evidence type="ECO:0000313" key="6">
    <source>
        <dbReference type="Proteomes" id="UP000031938"/>
    </source>
</evidence>
<keyword evidence="1" id="KW-0547">Nucleotide-binding</keyword>
<keyword evidence="3" id="KW-0067">ATP-binding</keyword>
<evidence type="ECO:0000256" key="2">
    <source>
        <dbReference type="ARBA" id="ARBA00022801"/>
    </source>
</evidence>
<keyword evidence="6" id="KW-1185">Reference proteome</keyword>
<dbReference type="GO" id="GO:0016787">
    <property type="term" value="F:hydrolase activity"/>
    <property type="evidence" value="ECO:0007669"/>
    <property type="project" value="UniProtKB-KW"/>
</dbReference>
<dbReference type="PANTHER" id="PTHR45626">
    <property type="entry name" value="TRANSCRIPTION TERMINATION FACTOR 2-RELATED"/>
    <property type="match status" value="1"/>
</dbReference>
<dbReference type="InterPro" id="IPR027417">
    <property type="entry name" value="P-loop_NTPase"/>
</dbReference>
<dbReference type="Proteomes" id="UP000031938">
    <property type="component" value="Unassembled WGS sequence"/>
</dbReference>
<keyword evidence="2" id="KW-0378">Hydrolase</keyword>
<evidence type="ECO:0000256" key="4">
    <source>
        <dbReference type="SAM" id="Coils"/>
    </source>
</evidence>
<keyword evidence="4" id="KW-0175">Coiled coil</keyword>
<dbReference type="AlphaFoldDB" id="A0A0C2RNF6"/>
<dbReference type="GO" id="GO:0005524">
    <property type="term" value="F:ATP binding"/>
    <property type="evidence" value="ECO:0007669"/>
    <property type="project" value="UniProtKB-KW"/>
</dbReference>
<evidence type="ECO:0000256" key="3">
    <source>
        <dbReference type="ARBA" id="ARBA00022840"/>
    </source>
</evidence>
<dbReference type="STRING" id="889306.KP78_01750"/>
<reference evidence="5 6" key="1">
    <citation type="submission" date="2015-01" db="EMBL/GenBank/DDBJ databases">
        <title>Genome sequencing of Jeotgalibacillus soli.</title>
        <authorList>
            <person name="Goh K.M."/>
            <person name="Chan K.-G."/>
            <person name="Yaakop A.S."/>
            <person name="Ee R."/>
            <person name="Gan H.M."/>
            <person name="Chan C.S."/>
        </authorList>
    </citation>
    <scope>NUCLEOTIDE SEQUENCE [LARGE SCALE GENOMIC DNA]</scope>
    <source>
        <strain evidence="5 6">P9</strain>
    </source>
</reference>
<dbReference type="GO" id="GO:0006281">
    <property type="term" value="P:DNA repair"/>
    <property type="evidence" value="ECO:0007669"/>
    <property type="project" value="TreeGrafter"/>
</dbReference>
<dbReference type="InterPro" id="IPR050628">
    <property type="entry name" value="SNF2_RAD54_helicase_TF"/>
</dbReference>
<organism evidence="5 6">
    <name type="scientific">Jeotgalibacillus soli</name>
    <dbReference type="NCBI Taxonomy" id="889306"/>
    <lineage>
        <taxon>Bacteria</taxon>
        <taxon>Bacillati</taxon>
        <taxon>Bacillota</taxon>
        <taxon>Bacilli</taxon>
        <taxon>Bacillales</taxon>
        <taxon>Caryophanaceae</taxon>
        <taxon>Jeotgalibacillus</taxon>
    </lineage>
</organism>
<evidence type="ECO:0000313" key="5">
    <source>
        <dbReference type="EMBL" id="KIL51805.1"/>
    </source>
</evidence>
<sequence>MNPAVEQQAADRAHRIGQKKAVQVIKLVARGTIEEKMNDLQEKKKALVSDIIDSEEKALASLTEEDIREILMV</sequence>
<dbReference type="PATRIC" id="fig|889306.3.peg.177"/>
<protein>
    <submittedName>
        <fullName evidence="5">Uncharacterized protein</fullName>
    </submittedName>
</protein>